<sequence>MRVRAKPRVIRPEWLHPYPLPNPRSAPRPAPAARALQGTHTFGAQAVPCRPEGRGALSRTNTEFQIHKRKHPPFGGCLLECRSRNRWIT</sequence>
<dbReference type="Proteomes" id="UP000259570">
    <property type="component" value="Unassembled WGS sequence"/>
</dbReference>
<dbReference type="AlphaFoldDB" id="A0A3E1KSD6"/>
<accession>A0A3E1KSD6</accession>
<reference evidence="1 2" key="1">
    <citation type="submission" date="2018-08" db="EMBL/GenBank/DDBJ databases">
        <title>Genome sequencing of X. nasturtii WHRI 8984.</title>
        <authorList>
            <person name="Studholme D.J."/>
            <person name="Mchugh J."/>
            <person name="Vicente J."/>
        </authorList>
    </citation>
    <scope>NUCLEOTIDE SEQUENCE [LARGE SCALE GENOMIC DNA]</scope>
    <source>
        <strain evidence="1 2">WHRI 8984</strain>
    </source>
</reference>
<name>A0A3E1KSD6_9XANT</name>
<organism evidence="1 2">
    <name type="scientific">Xanthomonas nasturtii</name>
    <dbReference type="NCBI Taxonomy" id="1843581"/>
    <lineage>
        <taxon>Bacteria</taxon>
        <taxon>Pseudomonadati</taxon>
        <taxon>Pseudomonadota</taxon>
        <taxon>Gammaproteobacteria</taxon>
        <taxon>Lysobacterales</taxon>
        <taxon>Lysobacteraceae</taxon>
        <taxon>Xanthomonas</taxon>
    </lineage>
</organism>
<evidence type="ECO:0000313" key="1">
    <source>
        <dbReference type="EMBL" id="RFF42581.1"/>
    </source>
</evidence>
<comment type="caution">
    <text evidence="1">The sequence shown here is derived from an EMBL/GenBank/DDBJ whole genome shotgun (WGS) entry which is preliminary data.</text>
</comment>
<dbReference type="EMBL" id="QUZM01000002">
    <property type="protein sequence ID" value="RFF42581.1"/>
    <property type="molecule type" value="Genomic_DNA"/>
</dbReference>
<evidence type="ECO:0000313" key="2">
    <source>
        <dbReference type="Proteomes" id="UP000259570"/>
    </source>
</evidence>
<gene>
    <name evidence="1" type="ORF">DZD52_01235</name>
</gene>
<proteinExistence type="predicted"/>
<protein>
    <submittedName>
        <fullName evidence="1">Uncharacterized protein</fullName>
    </submittedName>
</protein>